<evidence type="ECO:0000256" key="1">
    <source>
        <dbReference type="SAM" id="MobiDB-lite"/>
    </source>
</evidence>
<feature type="region of interest" description="Disordered" evidence="1">
    <location>
        <begin position="1264"/>
        <end position="1283"/>
    </location>
</feature>
<gene>
    <name evidence="3" type="ORF">PLUA15_90048</name>
</gene>
<dbReference type="RefSeq" id="WP_097192954.1">
    <property type="nucleotide sequence ID" value="NZ_OBKZ01000056.1"/>
</dbReference>
<evidence type="ECO:0000313" key="4">
    <source>
        <dbReference type="Proteomes" id="UP000219564"/>
    </source>
</evidence>
<comment type="caution">
    <text evidence="3">The sequence shown here is derived from an EMBL/GenBank/DDBJ whole genome shotgun (WGS) entry which is preliminary data.</text>
</comment>
<name>A0AAX2HG71_9PSED</name>
<evidence type="ECO:0000313" key="3">
    <source>
        <dbReference type="EMBL" id="SOB55287.1"/>
    </source>
</evidence>
<sequence length="1564" mass="174326">MSTYPALVPATEPLIPAASAVKAQFDNPPDLETLVRSMLNGALVEKYPTLIINLQRTQLAVPRLTVGWDLEPFMPTVLAYLGSGTGLDFTPRNNQPYYLCDDPPTWLAPAEGKLDMAVVKEVIEELTWRVPIGLQSALTHFWSAQANTGISRLRWLSHLLKDTLNISVAQQTDLNDTHRAAIKQILDCPERADRIGQYGEGATRAYLAKATLVNSTSRSILSTRLVIELPDQVLSWSPSATVRPFKTLNSFARAWSRSIGQSVTTEEVHIKRYELDGNLFEAQSAAILNQQLTNLNMLKLPSSLGWTRLQAVYEDIADPSSAFLGTPRLAPNTLAVLEQKLPDWLKKAAVADQALYRQFSLALASTKKNHQGKTFLSGIADIRAYTVDVLQQLMMGERTRLEPDVQPPTPEIQLAPDDIELTFHTVTGVPGTIGIEEPVTMSLTELALKNLQGRPTGRLTVRHRLGLSLPTWLTPDYITRNQGLIEQANIGDDYPKRLENLLLSNTPDAQARERLYAEHLRVQLPLLALELSLKHENGVTPLGARYVAALVKTLAADRETDGQTVVIRHLALVRKPEATPDVVNNMFIIEPANLDIGPHLLYRPLYAQSLLEFATRDALLQAIVKPGALQTSLLTWLSDSARPIYDNGGFLEPHYVRFGTGDEFAPREVPVPAQLATDGASSELLQYLHNGQLMLSLYGSNARALVDQADAESVSNRESRWAVLLQGGGLVFDSLLLVPGLPRPLMLTGWLLSLARSAAQDIPALASNDTQERELAMVDVLINLGMVLLHLAPGLKPDRPAQLTTMRKMALRPIAPPRHAEEWPAPPPPKIFEGAVALPGEFPNTRSTVLDFSFFGPDRLDASQRDRLATFQVARPVPLPPAHASGAGKGLYRIDQKWHALIDAQLYEVQLQGEASATIVLPTDNNQRGPNVRSDAEGSWSLDLGLRLHGGMPPKRIAAYQQQKQARINELKATLEGFFDQERSLFDIVLKTRSIYLQASTDPRFTPEQLTLLRTRLEAALARQLMAYQELLNSIDERIQLQIPFSEKVVISLLQKTFDNRSTALSYLATEQRIISKQWPQFTTPGPELEAAGDADPEGFLQFIKLQIDLNERAVEYVELRNNYLDQLNNLSDAGTEAANQLTASLSPDEHTSLTLKNFLLNCLKLASTKTSASFRVQDSLDNAIDPLREYIQTHNQLNTLELESDRRLEVLDSLVEHYGQALDAVQGIELINAEELEMDYFNKLRQLLTQLYQDATTQLAAEIKPPAKPRKKTRKRVPSATGRPLRKVIKARGKGSLIGSVRPAGEEWPIEVVEIRDAYDNTLLSTYSQHGDEWVEITSPRPAAPMTKRLLAVIKGQARKLYGMFAAIQRKALQYKSQARHPQEIEEILSHEASKFDTLADELHAAWQEQPESARLPADQTLVNDMHSAARRLHAQGKALRLQLCLELPPTHGNLQYLLDEGRVQIAGLGRRVQLTGERQDYIQEYAISEPGKTPLWYAHFHYEQLDTPKEHYTVAHLKTGEQRKQSYYSQLNTAQTGQAIVNIHRGQIGKAMAERWFLPLAN</sequence>
<feature type="compositionally biased region" description="Basic residues" evidence="1">
    <location>
        <begin position="1268"/>
        <end position="1278"/>
    </location>
</feature>
<protein>
    <recommendedName>
        <fullName evidence="2">Dermonecrotic toxin N-terminal domain-containing protein</fullName>
    </recommendedName>
</protein>
<dbReference type="InterPro" id="IPR046673">
    <property type="entry name" value="ToxA_N"/>
</dbReference>
<proteinExistence type="predicted"/>
<organism evidence="3 4">
    <name type="scientific">Pseudomonas lundensis</name>
    <dbReference type="NCBI Taxonomy" id="86185"/>
    <lineage>
        <taxon>Bacteria</taxon>
        <taxon>Pseudomonadati</taxon>
        <taxon>Pseudomonadota</taxon>
        <taxon>Gammaproteobacteria</taxon>
        <taxon>Pseudomonadales</taxon>
        <taxon>Pseudomonadaceae</taxon>
        <taxon>Pseudomonas</taxon>
    </lineage>
</organism>
<dbReference type="Pfam" id="PF20178">
    <property type="entry name" value="ToxA_N"/>
    <property type="match status" value="1"/>
</dbReference>
<dbReference type="EMBL" id="OBKZ01000056">
    <property type="protein sequence ID" value="SOB55287.1"/>
    <property type="molecule type" value="Genomic_DNA"/>
</dbReference>
<feature type="domain" description="Dermonecrotic toxin N-terminal" evidence="2">
    <location>
        <begin position="378"/>
        <end position="624"/>
    </location>
</feature>
<reference evidence="3 4" key="1">
    <citation type="submission" date="2017-08" db="EMBL/GenBank/DDBJ databases">
        <authorList>
            <person name="Chaillou S."/>
        </authorList>
    </citation>
    <scope>NUCLEOTIDE SEQUENCE [LARGE SCALE GENOMIC DNA]</scope>
    <source>
        <strain evidence="3 4">MFPA15A1205</strain>
    </source>
</reference>
<evidence type="ECO:0000259" key="2">
    <source>
        <dbReference type="Pfam" id="PF20178"/>
    </source>
</evidence>
<accession>A0AAX2HG71</accession>
<dbReference type="Proteomes" id="UP000219564">
    <property type="component" value="Unassembled WGS sequence"/>
</dbReference>